<comment type="pathway">
    <text evidence="3 11">Pyrimidine metabolism; UMP biosynthesis via de novo pathway; orotate from (S)-dihydroorotate (quinone route): step 1/1.</text>
</comment>
<dbReference type="InterPro" id="IPR050074">
    <property type="entry name" value="DHO_dehydrogenase"/>
</dbReference>
<comment type="subcellular location">
    <subcellularLocation>
        <location evidence="11">Cell membrane</location>
        <topology evidence="11">Peripheral membrane protein</topology>
    </subcellularLocation>
    <subcellularLocation>
        <location evidence="2">Membrane</location>
    </subcellularLocation>
</comment>
<evidence type="ECO:0000313" key="15">
    <source>
        <dbReference type="Proteomes" id="UP000034681"/>
    </source>
</evidence>
<dbReference type="UniPathway" id="UPA00070">
    <property type="reaction ID" value="UER00946"/>
</dbReference>
<dbReference type="HAMAP" id="MF_00225">
    <property type="entry name" value="DHO_dh_type2"/>
    <property type="match status" value="1"/>
</dbReference>
<evidence type="ECO:0000256" key="11">
    <source>
        <dbReference type="HAMAP-Rule" id="MF_00225"/>
    </source>
</evidence>
<dbReference type="NCBIfam" id="TIGR01036">
    <property type="entry name" value="pyrD_sub2"/>
    <property type="match status" value="1"/>
</dbReference>
<keyword evidence="7 11" id="KW-0665">Pyrimidine biosynthesis</keyword>
<comment type="caution">
    <text evidence="14">The sequence shown here is derived from an EMBL/GenBank/DDBJ whole genome shotgun (WGS) entry which is preliminary data.</text>
</comment>
<dbReference type="PANTHER" id="PTHR48109:SF4">
    <property type="entry name" value="DIHYDROOROTATE DEHYDROGENASE (QUINONE), MITOCHONDRIAL"/>
    <property type="match status" value="1"/>
</dbReference>
<dbReference type="AlphaFoldDB" id="A0A0M2PR09"/>
<feature type="binding site" evidence="11">
    <location>
        <position position="241"/>
    </location>
    <ligand>
        <name>substrate</name>
    </ligand>
</feature>
<dbReference type="EC" id="1.3.5.2" evidence="11"/>
<dbReference type="Gene3D" id="3.20.20.70">
    <property type="entry name" value="Aldolase class I"/>
    <property type="match status" value="2"/>
</dbReference>
<feature type="active site" description="Nucleophile" evidence="11">
    <location>
        <position position="244"/>
    </location>
</feature>
<sequence>MDIYQQALRPLLFSGLLGDEERLHHRALGILATAAQVRTQPWGRWLRSPLHRGLGVTDSRLAQHLWGLDFPNPLGLAAGFDKDGVAAPLWGDLGFGFAELGTVTHHPQPGNPQPRLFRLVADRAILNRMGFNNHGSAALAQRLATFAQRLDSTAAKSVTDRVVSDRSASDRSTTAQSASAQSASDRSASDRSPLSWTPLPWSVPLGINLGKSKVTPLDQAVEDYCASFRLLQPWGHYFVVNVSSPNTPGLRSLQTTEALDPLLAALQRENSQHRPLLVKISPDLDWPDLAAVVELVQRHRLAGIIATNTTIGRSGLTTQHLKATGGAIAQEAGGISGHPLAARSTAVIRFLWQESQGQVPIIGVGGVASAADAWDKITAGASLVQLYTGWIYGGPGVLRQILQGLGQRLEQAGMTHIRQAIGSEGSSPSGIS</sequence>
<feature type="binding site" evidence="11">
    <location>
        <position position="337"/>
    </location>
    <ligand>
        <name>FMN</name>
        <dbReference type="ChEBI" id="CHEBI:58210"/>
    </ligand>
</feature>
<feature type="binding site" evidence="11">
    <location>
        <begin position="308"/>
        <end position="309"/>
    </location>
    <ligand>
        <name>substrate</name>
    </ligand>
</feature>
<dbReference type="GO" id="GO:0005737">
    <property type="term" value="C:cytoplasm"/>
    <property type="evidence" value="ECO:0007669"/>
    <property type="project" value="InterPro"/>
</dbReference>
<evidence type="ECO:0000313" key="14">
    <source>
        <dbReference type="EMBL" id="KKI98970.1"/>
    </source>
</evidence>
<comment type="cofactor">
    <cofactor evidence="11">
        <name>FMN</name>
        <dbReference type="ChEBI" id="CHEBI:58210"/>
    </cofactor>
    <text evidence="11">Binds 1 FMN per subunit.</text>
</comment>
<dbReference type="Pfam" id="PF01180">
    <property type="entry name" value="DHO_dh"/>
    <property type="match status" value="1"/>
</dbReference>
<comment type="catalytic activity">
    <reaction evidence="10 11">
        <text>(S)-dihydroorotate + a quinone = orotate + a quinol</text>
        <dbReference type="Rhea" id="RHEA:30187"/>
        <dbReference type="ChEBI" id="CHEBI:24646"/>
        <dbReference type="ChEBI" id="CHEBI:30839"/>
        <dbReference type="ChEBI" id="CHEBI:30864"/>
        <dbReference type="ChEBI" id="CHEBI:132124"/>
        <dbReference type="EC" id="1.3.5.2"/>
    </reaction>
</comment>
<feature type="binding site" evidence="11">
    <location>
        <begin position="387"/>
        <end position="388"/>
    </location>
    <ligand>
        <name>FMN</name>
        <dbReference type="ChEBI" id="CHEBI:58210"/>
    </ligand>
</feature>
<keyword evidence="5 11" id="KW-0285">Flavoprotein</keyword>
<feature type="binding site" evidence="11">
    <location>
        <position position="246"/>
    </location>
    <ligand>
        <name>substrate</name>
    </ligand>
</feature>
<dbReference type="EMBL" id="AJTX02000006">
    <property type="protein sequence ID" value="KKI98970.1"/>
    <property type="molecule type" value="Genomic_DNA"/>
</dbReference>
<evidence type="ECO:0000256" key="10">
    <source>
        <dbReference type="ARBA" id="ARBA00048639"/>
    </source>
</evidence>
<dbReference type="STRING" id="317619.GCA_000332315_01958"/>
<feature type="binding site" evidence="11">
    <location>
        <position position="366"/>
    </location>
    <ligand>
        <name>FMN</name>
        <dbReference type="ChEBI" id="CHEBI:58210"/>
    </ligand>
</feature>
<feature type="binding site" evidence="11">
    <location>
        <begin position="127"/>
        <end position="131"/>
    </location>
    <ligand>
        <name>substrate</name>
    </ligand>
</feature>
<comment type="subunit">
    <text evidence="11">Monomer.</text>
</comment>
<evidence type="ECO:0000259" key="13">
    <source>
        <dbReference type="Pfam" id="PF01180"/>
    </source>
</evidence>
<dbReference type="Proteomes" id="UP000034681">
    <property type="component" value="Unassembled WGS sequence"/>
</dbReference>
<dbReference type="InterPro" id="IPR013785">
    <property type="entry name" value="Aldolase_TIM"/>
</dbReference>
<feature type="binding site" evidence="11">
    <location>
        <position position="279"/>
    </location>
    <ligand>
        <name>FMN</name>
        <dbReference type="ChEBI" id="CHEBI:58210"/>
    </ligand>
</feature>
<name>A0A0M2PR09_PROHO</name>
<dbReference type="InterPro" id="IPR005719">
    <property type="entry name" value="Dihydroorotate_DH_2"/>
</dbReference>
<dbReference type="CDD" id="cd04738">
    <property type="entry name" value="DHOD_2_like"/>
    <property type="match status" value="1"/>
</dbReference>
<feature type="binding site" evidence="11">
    <location>
        <begin position="78"/>
        <end position="82"/>
    </location>
    <ligand>
        <name>FMN</name>
        <dbReference type="ChEBI" id="CHEBI:58210"/>
    </ligand>
</feature>
<dbReference type="OrthoDB" id="9802377at2"/>
<evidence type="ECO:0000256" key="12">
    <source>
        <dbReference type="SAM" id="MobiDB-lite"/>
    </source>
</evidence>
<feature type="binding site" evidence="11">
    <location>
        <position position="82"/>
    </location>
    <ligand>
        <name>substrate</name>
    </ligand>
</feature>
<dbReference type="GO" id="GO:0005886">
    <property type="term" value="C:plasma membrane"/>
    <property type="evidence" value="ECO:0007669"/>
    <property type="project" value="UniProtKB-SubCell"/>
</dbReference>
<feature type="binding site" evidence="11">
    <location>
        <position position="208"/>
    </location>
    <ligand>
        <name>FMN</name>
        <dbReference type="ChEBI" id="CHEBI:58210"/>
    </ligand>
</feature>
<evidence type="ECO:0000256" key="3">
    <source>
        <dbReference type="ARBA" id="ARBA00005161"/>
    </source>
</evidence>
<evidence type="ECO:0000256" key="7">
    <source>
        <dbReference type="ARBA" id="ARBA00022975"/>
    </source>
</evidence>
<feature type="compositionally biased region" description="Low complexity" evidence="12">
    <location>
        <begin position="170"/>
        <end position="192"/>
    </location>
</feature>
<keyword evidence="8 11" id="KW-0560">Oxidoreductase</keyword>
<comment type="similarity">
    <text evidence="4 11">Belongs to the dihydroorotate dehydrogenase family. Type 2 subfamily.</text>
</comment>
<dbReference type="RefSeq" id="WP_017712414.1">
    <property type="nucleotide sequence ID" value="NZ_KB235937.1"/>
</dbReference>
<feature type="binding site" evidence="11">
    <location>
        <position position="307"/>
    </location>
    <ligand>
        <name>FMN</name>
        <dbReference type="ChEBI" id="CHEBI:58210"/>
    </ligand>
</feature>
<dbReference type="InterPro" id="IPR001295">
    <property type="entry name" value="Dihydroorotate_DH_CS"/>
</dbReference>
<accession>A0A0M2PR09</accession>
<comment type="function">
    <text evidence="1 11">Catalyzes the conversion of dihydroorotate to orotate with quinone as electron acceptor.</text>
</comment>
<dbReference type="NCBIfam" id="NF003652">
    <property type="entry name" value="PRK05286.2-5"/>
    <property type="match status" value="1"/>
</dbReference>
<evidence type="ECO:0000256" key="4">
    <source>
        <dbReference type="ARBA" id="ARBA00005359"/>
    </source>
</evidence>
<dbReference type="PROSITE" id="PS00912">
    <property type="entry name" value="DHODEHASE_2"/>
    <property type="match status" value="1"/>
</dbReference>
<dbReference type="eggNOG" id="COG0167">
    <property type="taxonomic scope" value="Bacteria"/>
</dbReference>
<keyword evidence="9 11" id="KW-0472">Membrane</keyword>
<dbReference type="PANTHER" id="PTHR48109">
    <property type="entry name" value="DIHYDROOROTATE DEHYDROGENASE (QUINONE), MITOCHONDRIAL-RELATED"/>
    <property type="match status" value="1"/>
</dbReference>
<dbReference type="InterPro" id="IPR005720">
    <property type="entry name" value="Dihydroorotate_DH_cat"/>
</dbReference>
<feature type="binding site" evidence="11">
    <location>
        <position position="241"/>
    </location>
    <ligand>
        <name>FMN</name>
        <dbReference type="ChEBI" id="CHEBI:58210"/>
    </ligand>
</feature>
<proteinExistence type="inferred from homology"/>
<dbReference type="GO" id="GO:0044205">
    <property type="term" value="P:'de novo' UMP biosynthetic process"/>
    <property type="evidence" value="ECO:0007669"/>
    <property type="project" value="UniProtKB-UniRule"/>
</dbReference>
<keyword evidence="6 11" id="KW-0288">FMN</keyword>
<keyword evidence="11" id="KW-1003">Cell membrane</keyword>
<evidence type="ECO:0000256" key="2">
    <source>
        <dbReference type="ARBA" id="ARBA00004370"/>
    </source>
</evidence>
<feature type="domain" description="Dihydroorotate dehydrogenase catalytic" evidence="13">
    <location>
        <begin position="61"/>
        <end position="409"/>
    </location>
</feature>
<feature type="region of interest" description="Disordered" evidence="12">
    <location>
        <begin position="159"/>
        <end position="193"/>
    </location>
</feature>
<dbReference type="GO" id="GO:0006207">
    <property type="term" value="P:'de novo' pyrimidine nucleobase biosynthetic process"/>
    <property type="evidence" value="ECO:0007669"/>
    <property type="project" value="UniProtKB-UniRule"/>
</dbReference>
<keyword evidence="15" id="KW-1185">Reference proteome</keyword>
<organism evidence="14 15">
    <name type="scientific">Prochlorothrix hollandica PCC 9006 = CALU 1027</name>
    <dbReference type="NCBI Taxonomy" id="317619"/>
    <lineage>
        <taxon>Bacteria</taxon>
        <taxon>Bacillati</taxon>
        <taxon>Cyanobacteriota</taxon>
        <taxon>Cyanophyceae</taxon>
        <taxon>Prochlorotrichales</taxon>
        <taxon>Prochlorotrichaceae</taxon>
        <taxon>Prochlorothrix</taxon>
    </lineage>
</organism>
<evidence type="ECO:0000256" key="1">
    <source>
        <dbReference type="ARBA" id="ARBA00003125"/>
    </source>
</evidence>
<evidence type="ECO:0000256" key="8">
    <source>
        <dbReference type="ARBA" id="ARBA00023002"/>
    </source>
</evidence>
<feature type="compositionally biased region" description="Basic and acidic residues" evidence="12">
    <location>
        <begin position="159"/>
        <end position="169"/>
    </location>
</feature>
<dbReference type="PROSITE" id="PS00911">
    <property type="entry name" value="DHODEHASE_1"/>
    <property type="match status" value="1"/>
</dbReference>
<reference evidence="14" key="1">
    <citation type="submission" date="2012-04" db="EMBL/GenBank/DDBJ databases">
        <authorList>
            <person name="Borisov I.G."/>
            <person name="Ivanikova N.V."/>
            <person name="Pinevich A.V."/>
        </authorList>
    </citation>
    <scope>NUCLEOTIDE SEQUENCE</scope>
    <source>
        <strain evidence="14">CALU 1027</strain>
    </source>
</reference>
<dbReference type="GO" id="GO:0106430">
    <property type="term" value="F:dihydroorotate dehydrogenase (quinone) activity"/>
    <property type="evidence" value="ECO:0007669"/>
    <property type="project" value="UniProtKB-EC"/>
</dbReference>
<gene>
    <name evidence="11" type="primary">pyrD</name>
    <name evidence="14" type="ORF">PROH_14205</name>
</gene>
<dbReference type="SUPFAM" id="SSF51395">
    <property type="entry name" value="FMN-linked oxidoreductases"/>
    <property type="match status" value="1"/>
</dbReference>
<evidence type="ECO:0000256" key="6">
    <source>
        <dbReference type="ARBA" id="ARBA00022643"/>
    </source>
</evidence>
<feature type="binding site" evidence="11">
    <location>
        <position position="102"/>
    </location>
    <ligand>
        <name>FMN</name>
        <dbReference type="ChEBI" id="CHEBI:58210"/>
    </ligand>
</feature>
<evidence type="ECO:0000256" key="5">
    <source>
        <dbReference type="ARBA" id="ARBA00022630"/>
    </source>
</evidence>
<evidence type="ECO:0000256" key="9">
    <source>
        <dbReference type="ARBA" id="ARBA00023136"/>
    </source>
</evidence>
<protein>
    <recommendedName>
        <fullName evidence="11">Dihydroorotate dehydrogenase (quinone)</fullName>
        <ecNumber evidence="11">1.3.5.2</ecNumber>
    </recommendedName>
    <alternativeName>
        <fullName evidence="11">DHOdehase</fullName>
        <shortName evidence="11">DHOD</shortName>
        <shortName evidence="11">DHODase</shortName>
    </alternativeName>
    <alternativeName>
        <fullName evidence="11">Dihydroorotate oxidase</fullName>
    </alternativeName>
</protein>